<organism evidence="2">
    <name type="scientific">Siphoviridae sp. ctXmm2</name>
    <dbReference type="NCBI Taxonomy" id="2825546"/>
    <lineage>
        <taxon>Viruses</taxon>
        <taxon>Duplodnaviria</taxon>
        <taxon>Heunggongvirae</taxon>
        <taxon>Uroviricota</taxon>
        <taxon>Caudoviricetes</taxon>
    </lineage>
</organism>
<protein>
    <submittedName>
        <fullName evidence="2">Helix-turn-helix domain protein</fullName>
    </submittedName>
</protein>
<dbReference type="PROSITE" id="PS50943">
    <property type="entry name" value="HTH_CROC1"/>
    <property type="match status" value="1"/>
</dbReference>
<dbReference type="SUPFAM" id="SSF47413">
    <property type="entry name" value="lambda repressor-like DNA-binding domains"/>
    <property type="match status" value="1"/>
</dbReference>
<evidence type="ECO:0000313" key="2">
    <source>
        <dbReference type="EMBL" id="DAE18699.1"/>
    </source>
</evidence>
<proteinExistence type="predicted"/>
<dbReference type="InterPro" id="IPR010982">
    <property type="entry name" value="Lambda_DNA-bd_dom_sf"/>
</dbReference>
<dbReference type="GO" id="GO:0003677">
    <property type="term" value="F:DNA binding"/>
    <property type="evidence" value="ECO:0007669"/>
    <property type="project" value="InterPro"/>
</dbReference>
<dbReference type="SMART" id="SM00530">
    <property type="entry name" value="HTH_XRE"/>
    <property type="match status" value="1"/>
</dbReference>
<reference evidence="2" key="1">
    <citation type="journal article" date="2021" name="Proc. Natl. Acad. Sci. U.S.A.">
        <title>A Catalog of Tens of Thousands of Viruses from Human Metagenomes Reveals Hidden Associations with Chronic Diseases.</title>
        <authorList>
            <person name="Tisza M.J."/>
            <person name="Buck C.B."/>
        </authorList>
    </citation>
    <scope>NUCLEOTIDE SEQUENCE</scope>
    <source>
        <strain evidence="2">CtXmm2</strain>
    </source>
</reference>
<accession>A0A8S5QIR0</accession>
<sequence>MEIESNNIGNRIKKLRKYLGLNQTEFGIVIGIKQSTVAGYETGVRDPIDTIILSICREFNVSEKWLRTGNGEMFLPSEDETAEFVSMFLEEKNPFFDLILETMRAYKKLDRAGKETLYKMSTDIIEHIKKEDD</sequence>
<dbReference type="Gene3D" id="1.10.260.40">
    <property type="entry name" value="lambda repressor-like DNA-binding domains"/>
    <property type="match status" value="1"/>
</dbReference>
<dbReference type="CDD" id="cd00093">
    <property type="entry name" value="HTH_XRE"/>
    <property type="match status" value="1"/>
</dbReference>
<name>A0A8S5QIR0_9CAUD</name>
<dbReference type="InterPro" id="IPR001387">
    <property type="entry name" value="Cro/C1-type_HTH"/>
</dbReference>
<feature type="domain" description="HTH cro/C1-type" evidence="1">
    <location>
        <begin position="12"/>
        <end position="66"/>
    </location>
</feature>
<evidence type="ECO:0000259" key="1">
    <source>
        <dbReference type="PROSITE" id="PS50943"/>
    </source>
</evidence>
<dbReference type="Pfam" id="PF01381">
    <property type="entry name" value="HTH_3"/>
    <property type="match status" value="1"/>
</dbReference>
<dbReference type="EMBL" id="BK015661">
    <property type="protein sequence ID" value="DAE18699.1"/>
    <property type="molecule type" value="Genomic_DNA"/>
</dbReference>